<dbReference type="GO" id="GO:0009279">
    <property type="term" value="C:cell outer membrane"/>
    <property type="evidence" value="ECO:0007669"/>
    <property type="project" value="UniProtKB-SubCell"/>
</dbReference>
<name>A0A4Q7Z280_9BACT</name>
<evidence type="ECO:0000259" key="9">
    <source>
        <dbReference type="Pfam" id="PF07715"/>
    </source>
</evidence>
<feature type="region of interest" description="Disordered" evidence="7">
    <location>
        <begin position="1"/>
        <end position="22"/>
    </location>
</feature>
<keyword evidence="12" id="KW-1185">Reference proteome</keyword>
<evidence type="ECO:0000313" key="12">
    <source>
        <dbReference type="Proteomes" id="UP000292958"/>
    </source>
</evidence>
<dbReference type="PANTHER" id="PTHR30069">
    <property type="entry name" value="TONB-DEPENDENT OUTER MEMBRANE RECEPTOR"/>
    <property type="match status" value="1"/>
</dbReference>
<evidence type="ECO:0000256" key="4">
    <source>
        <dbReference type="ARBA" id="ARBA00022692"/>
    </source>
</evidence>
<keyword evidence="6" id="KW-0998">Cell outer membrane</keyword>
<keyword evidence="2" id="KW-0813">Transport</keyword>
<dbReference type="OrthoDB" id="97893at2"/>
<dbReference type="InterPro" id="IPR039426">
    <property type="entry name" value="TonB-dep_rcpt-like"/>
</dbReference>
<dbReference type="SUPFAM" id="SSF56935">
    <property type="entry name" value="Porins"/>
    <property type="match status" value="1"/>
</dbReference>
<comment type="caution">
    <text evidence="11">The sequence shown here is derived from an EMBL/GenBank/DDBJ whole genome shotgun (WGS) entry which is preliminary data.</text>
</comment>
<dbReference type="InterPro" id="IPR036942">
    <property type="entry name" value="Beta-barrel_TonB_sf"/>
</dbReference>
<evidence type="ECO:0000256" key="7">
    <source>
        <dbReference type="SAM" id="MobiDB-lite"/>
    </source>
</evidence>
<dbReference type="Pfam" id="PF25183">
    <property type="entry name" value="OMP_b-brl_4"/>
    <property type="match status" value="1"/>
</dbReference>
<feature type="domain" description="TonB-dependent receptor plug" evidence="9">
    <location>
        <begin position="176"/>
        <end position="264"/>
    </location>
</feature>
<feature type="chain" id="PRO_5020540318" evidence="8">
    <location>
        <begin position="48"/>
        <end position="1181"/>
    </location>
</feature>
<dbReference type="EMBL" id="SHKW01000001">
    <property type="protein sequence ID" value="RZU43655.1"/>
    <property type="molecule type" value="Genomic_DNA"/>
</dbReference>
<keyword evidence="8" id="KW-0732">Signal</keyword>
<dbReference type="Gene3D" id="2.170.130.10">
    <property type="entry name" value="TonB-dependent receptor, plug domain"/>
    <property type="match status" value="1"/>
</dbReference>
<feature type="signal peptide" evidence="8">
    <location>
        <begin position="1"/>
        <end position="47"/>
    </location>
</feature>
<dbReference type="GO" id="GO:0015344">
    <property type="term" value="F:siderophore uptake transmembrane transporter activity"/>
    <property type="evidence" value="ECO:0007669"/>
    <property type="project" value="TreeGrafter"/>
</dbReference>
<keyword evidence="5" id="KW-0472">Membrane</keyword>
<dbReference type="Proteomes" id="UP000292958">
    <property type="component" value="Unassembled WGS sequence"/>
</dbReference>
<dbReference type="PANTHER" id="PTHR30069:SF46">
    <property type="entry name" value="OAR PROTEIN"/>
    <property type="match status" value="1"/>
</dbReference>
<dbReference type="Gene3D" id="2.40.170.20">
    <property type="entry name" value="TonB-dependent receptor, beta-barrel domain"/>
    <property type="match status" value="1"/>
</dbReference>
<dbReference type="AlphaFoldDB" id="A0A4Q7Z280"/>
<reference evidence="11 12" key="1">
    <citation type="submission" date="2019-02" db="EMBL/GenBank/DDBJ databases">
        <title>Genomic Encyclopedia of Archaeal and Bacterial Type Strains, Phase II (KMG-II): from individual species to whole genera.</title>
        <authorList>
            <person name="Goeker M."/>
        </authorList>
    </citation>
    <scope>NUCLEOTIDE SEQUENCE [LARGE SCALE GENOMIC DNA]</scope>
    <source>
        <strain evidence="11 12">DSM 18101</strain>
    </source>
</reference>
<dbReference type="Pfam" id="PF13620">
    <property type="entry name" value="CarboxypepD_reg"/>
    <property type="match status" value="1"/>
</dbReference>
<dbReference type="InterPro" id="IPR057601">
    <property type="entry name" value="Oar-like_b-barrel"/>
</dbReference>
<evidence type="ECO:0000256" key="1">
    <source>
        <dbReference type="ARBA" id="ARBA00004571"/>
    </source>
</evidence>
<dbReference type="InterPro" id="IPR013784">
    <property type="entry name" value="Carb-bd-like_fold"/>
</dbReference>
<keyword evidence="3" id="KW-1134">Transmembrane beta strand</keyword>
<dbReference type="GO" id="GO:0030246">
    <property type="term" value="F:carbohydrate binding"/>
    <property type="evidence" value="ECO:0007669"/>
    <property type="project" value="InterPro"/>
</dbReference>
<dbReference type="GO" id="GO:0044718">
    <property type="term" value="P:siderophore transmembrane transport"/>
    <property type="evidence" value="ECO:0007669"/>
    <property type="project" value="TreeGrafter"/>
</dbReference>
<dbReference type="InterPro" id="IPR037066">
    <property type="entry name" value="Plug_dom_sf"/>
</dbReference>
<keyword evidence="11" id="KW-0675">Receptor</keyword>
<proteinExistence type="predicted"/>
<dbReference type="RefSeq" id="WP_130422372.1">
    <property type="nucleotide sequence ID" value="NZ_SHKW01000001.1"/>
</dbReference>
<dbReference type="InterPro" id="IPR012910">
    <property type="entry name" value="Plug_dom"/>
</dbReference>
<accession>A0A4Q7Z280</accession>
<evidence type="ECO:0000256" key="3">
    <source>
        <dbReference type="ARBA" id="ARBA00022452"/>
    </source>
</evidence>
<organism evidence="11 12">
    <name type="scientific">Edaphobacter modestus</name>
    <dbReference type="NCBI Taxonomy" id="388466"/>
    <lineage>
        <taxon>Bacteria</taxon>
        <taxon>Pseudomonadati</taxon>
        <taxon>Acidobacteriota</taxon>
        <taxon>Terriglobia</taxon>
        <taxon>Terriglobales</taxon>
        <taxon>Acidobacteriaceae</taxon>
        <taxon>Edaphobacter</taxon>
    </lineage>
</organism>
<feature type="domain" description="TonB-dependent transporter Oar-like beta-barrel" evidence="10">
    <location>
        <begin position="271"/>
        <end position="1174"/>
    </location>
</feature>
<evidence type="ECO:0000313" key="11">
    <source>
        <dbReference type="EMBL" id="RZU43655.1"/>
    </source>
</evidence>
<evidence type="ECO:0000256" key="2">
    <source>
        <dbReference type="ARBA" id="ARBA00022448"/>
    </source>
</evidence>
<evidence type="ECO:0000256" key="6">
    <source>
        <dbReference type="ARBA" id="ARBA00023237"/>
    </source>
</evidence>
<dbReference type="SUPFAM" id="SSF49452">
    <property type="entry name" value="Starch-binding domain-like"/>
    <property type="match status" value="1"/>
</dbReference>
<gene>
    <name evidence="11" type="ORF">BDD14_5342</name>
</gene>
<keyword evidence="4" id="KW-0812">Transmembrane</keyword>
<evidence type="ECO:0000259" key="10">
    <source>
        <dbReference type="Pfam" id="PF25183"/>
    </source>
</evidence>
<dbReference type="Pfam" id="PF07715">
    <property type="entry name" value="Plug"/>
    <property type="match status" value="1"/>
</dbReference>
<evidence type="ECO:0000256" key="8">
    <source>
        <dbReference type="SAM" id="SignalP"/>
    </source>
</evidence>
<comment type="subcellular location">
    <subcellularLocation>
        <location evidence="1">Cell outer membrane</location>
        <topology evidence="1">Multi-pass membrane protein</topology>
    </subcellularLocation>
</comment>
<dbReference type="Gene3D" id="2.60.40.1120">
    <property type="entry name" value="Carboxypeptidase-like, regulatory domain"/>
    <property type="match status" value="1"/>
</dbReference>
<protein>
    <submittedName>
        <fullName evidence="11">TonB-dependent receptor-like protein</fullName>
    </submittedName>
</protein>
<sequence>MIRRFSLRPASASRNDANGGATRASSCAARYAILVVLLFLSTAFAHAQFDTADVLGNIKDPSGASISGATVVLMDTARGIKVSRQTDSTGNYQFTNVQAGGYTLNVQAPGFASSVTDRFTVNVGARQRVDVGLKLGGDTESVTVSGAASQLETDTSDRGQTIQAAEAVTLPLNGRAYADLSKLVPGVRQSLNGTVVANPPREGSYNVNGLTSQYNNFLLDGIDNNAYQEANQGFANEAVIPSPDAVAEFKVQTDNYSAEYGRAGGAIINVTTHSGTNAFHGVAYDYLRNTVLNAFGPFRGTGVKPTLVQNQFGGTFGGPVLKNRLFFFADYEGFRSVAHILTTANLPTQAEHGGLFTSDGTPSGTPIPIKNPYTGVVYANGQVPLSDPNIDPLALTAMNLLPLPNIPGAALTANNFQYLPATTDFENKGDARVDFVLTPTQNGFFRYSQRAAETFQPPNYPGLAGGNSSGTLYARTRQLAAGYNWIVSPNSILELRFGQTWTESGKSPALLGQPSLMAGIPNVPQDPTLGGGLNTQSVTGFSQFGTQSSALQFTNPTQANPKVNYTWAKGKHSLKVGYEYGWLAQAISDFHPKFGSDTYAGQFGSAGSVTTVQAANLTDFLFGARSNYALNAPNEVNYKRFWHFGYIQDDWKALPKLTINAGLRYEFMSPYYEQNNNILNFDPVNQQLLHAGSGTDVNSTAPGHVYKMHYVGGSSLADRALIDPDYKDFGPRFGFSYQALPGTVIRGGYGISYAFLFRFGGEGLLAYNGPNNYSATLPVNQTPSQGLCTSLTQDPTTCFRRTQDGYQDNFAGPSNFSTVRAQTRYTPKDFKNAYIQAFHLSVQQQLPRRTTLEIAYVGSHGVHIAALADTNQARRCTAAEISSGACTSSGSASLLNRRPIANFTDILTETNSDFLTYNSLQTKLEHRFSDGFFLINSFTWSQAYNNSSADLESSNGDSAVVNIANIRGDRGPSGYNQPLNDTTSFIVDLPFGAGHRWGSAAPKWEQQILGGWQLTGINSVTSGVPLNLTYTANSNQVVSTTSSVYSLRPNIVSTTHAVYGQTLTKTNSAVNGYLNIAAVSAPAGSQLFGNAGRNILRGPAFGQLDLSAHKKFSLFTEAQSLEFRIEAFNVLNATNYISPNTNIGTVGATGVLSPNGSFGTFSGSTSVFPSRQVQLALRLAF</sequence>
<evidence type="ECO:0000256" key="5">
    <source>
        <dbReference type="ARBA" id="ARBA00023136"/>
    </source>
</evidence>